<evidence type="ECO:0000256" key="4">
    <source>
        <dbReference type="ARBA" id="ARBA00022692"/>
    </source>
</evidence>
<evidence type="ECO:0000256" key="5">
    <source>
        <dbReference type="ARBA" id="ARBA00022989"/>
    </source>
</evidence>
<keyword evidence="6 8" id="KW-0175">Coiled coil</keyword>
<organism evidence="12 13">
    <name type="scientific">Mortierella hygrophila</name>
    <dbReference type="NCBI Taxonomy" id="979708"/>
    <lineage>
        <taxon>Eukaryota</taxon>
        <taxon>Fungi</taxon>
        <taxon>Fungi incertae sedis</taxon>
        <taxon>Mucoromycota</taxon>
        <taxon>Mortierellomycotina</taxon>
        <taxon>Mortierellomycetes</taxon>
        <taxon>Mortierellales</taxon>
        <taxon>Mortierellaceae</taxon>
        <taxon>Mortierella</taxon>
    </lineage>
</organism>
<dbReference type="Pfam" id="PF05739">
    <property type="entry name" value="SNARE"/>
    <property type="match status" value="1"/>
</dbReference>
<dbReference type="InterPro" id="IPR000727">
    <property type="entry name" value="T_SNARE_dom"/>
</dbReference>
<keyword evidence="13" id="KW-1185">Reference proteome</keyword>
<comment type="subcellular location">
    <subcellularLocation>
        <location evidence="1">Membrane</location>
        <topology evidence="1">Single-pass type IV membrane protein</topology>
    </subcellularLocation>
</comment>
<feature type="compositionally biased region" description="Polar residues" evidence="9">
    <location>
        <begin position="23"/>
        <end position="32"/>
    </location>
</feature>
<dbReference type="PANTHER" id="PTHR19957:SF3">
    <property type="entry name" value="SYNTAXIN-5"/>
    <property type="match status" value="1"/>
</dbReference>
<comment type="similarity">
    <text evidence="2">Belongs to the syntaxin family.</text>
</comment>
<feature type="compositionally biased region" description="Low complexity" evidence="9">
    <location>
        <begin position="246"/>
        <end position="257"/>
    </location>
</feature>
<dbReference type="PANTHER" id="PTHR19957">
    <property type="entry name" value="SYNTAXIN"/>
    <property type="match status" value="1"/>
</dbReference>
<protein>
    <submittedName>
        <fullName evidence="12">Cis-Golgi t-SNARE syntaxin</fullName>
    </submittedName>
</protein>
<dbReference type="GO" id="GO:0000139">
    <property type="term" value="C:Golgi membrane"/>
    <property type="evidence" value="ECO:0007669"/>
    <property type="project" value="TreeGrafter"/>
</dbReference>
<dbReference type="SMART" id="SM00397">
    <property type="entry name" value="t_SNARE"/>
    <property type="match status" value="1"/>
</dbReference>
<dbReference type="GO" id="GO:0006906">
    <property type="term" value="P:vesicle fusion"/>
    <property type="evidence" value="ECO:0007669"/>
    <property type="project" value="TreeGrafter"/>
</dbReference>
<feature type="compositionally biased region" description="Gly residues" evidence="9">
    <location>
        <begin position="173"/>
        <end position="183"/>
    </location>
</feature>
<reference evidence="12" key="1">
    <citation type="journal article" date="2020" name="Fungal Divers.">
        <title>Resolving the Mortierellaceae phylogeny through synthesis of multi-gene phylogenetics and phylogenomics.</title>
        <authorList>
            <person name="Vandepol N."/>
            <person name="Liber J."/>
            <person name="Desiro A."/>
            <person name="Na H."/>
            <person name="Kennedy M."/>
            <person name="Barry K."/>
            <person name="Grigoriev I.V."/>
            <person name="Miller A.N."/>
            <person name="O'Donnell K."/>
            <person name="Stajich J.E."/>
            <person name="Bonito G."/>
        </authorList>
    </citation>
    <scope>NUCLEOTIDE SEQUENCE</scope>
    <source>
        <strain evidence="12">NRRL 2591</strain>
    </source>
</reference>
<evidence type="ECO:0000313" key="13">
    <source>
        <dbReference type="Proteomes" id="UP000723463"/>
    </source>
</evidence>
<dbReference type="GO" id="GO:0006888">
    <property type="term" value="P:endoplasmic reticulum to Golgi vesicle-mediated transport"/>
    <property type="evidence" value="ECO:0007669"/>
    <property type="project" value="TreeGrafter"/>
</dbReference>
<dbReference type="GO" id="GO:0000149">
    <property type="term" value="F:SNARE binding"/>
    <property type="evidence" value="ECO:0007669"/>
    <property type="project" value="TreeGrafter"/>
</dbReference>
<keyword evidence="3" id="KW-0813">Transport</keyword>
<dbReference type="AlphaFoldDB" id="A0A9P6FBW1"/>
<keyword evidence="5 10" id="KW-1133">Transmembrane helix</keyword>
<sequence>MDRTAEFKAAVNSLVNRGHIQTRHQPNYSSNHPARRGKEAAAYADFSRLASAIGKEITETSTKLEKLTKRKYQHGETKGTFRRSARGDLDLSRLNGQILALQQHVRANAAKANRSTRQMDEHSTNLVIILQSKLANTSMGFKEALEIRTESVHATKKRQDHLLQSSQVQTGATGPGQGQGQGQGHSPKAQSQSLALPPSSILSPLRNTTRSPIGLVPTTPTPSQLPNPYSNHSNIPQNGRSSPYMQHQSPVPSHQQQYSNGSSDIDPYSGSSVHRRKGGRSEEFHGQYEDDNESAGPASMLFQQQQQQQHAEQYVQNRSTAIEAVESTLQELGGIFQQLAQMVAEQRDTVQRIEANSEDIELNINEAQNQLLRYYRNISSDRWLMIKIFLTIIFVFLVMSLVG</sequence>
<evidence type="ECO:0000256" key="3">
    <source>
        <dbReference type="ARBA" id="ARBA00022448"/>
    </source>
</evidence>
<dbReference type="SUPFAM" id="SSF47661">
    <property type="entry name" value="t-snare proteins"/>
    <property type="match status" value="1"/>
</dbReference>
<dbReference type="GO" id="GO:0031201">
    <property type="term" value="C:SNARE complex"/>
    <property type="evidence" value="ECO:0007669"/>
    <property type="project" value="TreeGrafter"/>
</dbReference>
<feature type="region of interest" description="Disordered" evidence="9">
    <location>
        <begin position="156"/>
        <end position="295"/>
    </location>
</feature>
<proteinExistence type="inferred from homology"/>
<evidence type="ECO:0000256" key="8">
    <source>
        <dbReference type="SAM" id="Coils"/>
    </source>
</evidence>
<dbReference type="Proteomes" id="UP000723463">
    <property type="component" value="Unassembled WGS sequence"/>
</dbReference>
<dbReference type="EMBL" id="JAAAXW010000037">
    <property type="protein sequence ID" value="KAF9547794.1"/>
    <property type="molecule type" value="Genomic_DNA"/>
</dbReference>
<dbReference type="InterPro" id="IPR045242">
    <property type="entry name" value="Syntaxin"/>
</dbReference>
<comment type="caution">
    <text evidence="12">The sequence shown here is derived from an EMBL/GenBank/DDBJ whole genome shotgun (WGS) entry which is preliminary data.</text>
</comment>
<evidence type="ECO:0000256" key="6">
    <source>
        <dbReference type="ARBA" id="ARBA00023054"/>
    </source>
</evidence>
<gene>
    <name evidence="12" type="primary">SED5_1</name>
    <name evidence="12" type="ORF">EC957_007740</name>
</gene>
<feature type="compositionally biased region" description="Basic and acidic residues" evidence="9">
    <location>
        <begin position="279"/>
        <end position="288"/>
    </location>
</feature>
<evidence type="ECO:0000256" key="9">
    <source>
        <dbReference type="SAM" id="MobiDB-lite"/>
    </source>
</evidence>
<dbReference type="PROSITE" id="PS50192">
    <property type="entry name" value="T_SNARE"/>
    <property type="match status" value="1"/>
</dbReference>
<evidence type="ECO:0000259" key="11">
    <source>
        <dbReference type="PROSITE" id="PS50192"/>
    </source>
</evidence>
<dbReference type="GO" id="GO:0006886">
    <property type="term" value="P:intracellular protein transport"/>
    <property type="evidence" value="ECO:0007669"/>
    <property type="project" value="TreeGrafter"/>
</dbReference>
<evidence type="ECO:0000256" key="1">
    <source>
        <dbReference type="ARBA" id="ARBA00004211"/>
    </source>
</evidence>
<evidence type="ECO:0000313" key="12">
    <source>
        <dbReference type="EMBL" id="KAF9547794.1"/>
    </source>
</evidence>
<accession>A0A9P6FBW1</accession>
<evidence type="ECO:0000256" key="2">
    <source>
        <dbReference type="ARBA" id="ARBA00009063"/>
    </source>
</evidence>
<evidence type="ECO:0000256" key="10">
    <source>
        <dbReference type="SAM" id="Phobius"/>
    </source>
</evidence>
<dbReference type="GO" id="GO:0005484">
    <property type="term" value="F:SNAP receptor activity"/>
    <property type="evidence" value="ECO:0007669"/>
    <property type="project" value="TreeGrafter"/>
</dbReference>
<name>A0A9P6FBW1_9FUNG</name>
<evidence type="ECO:0000256" key="7">
    <source>
        <dbReference type="ARBA" id="ARBA00023136"/>
    </source>
</evidence>
<feature type="compositionally biased region" description="Polar residues" evidence="9">
    <location>
        <begin position="226"/>
        <end position="245"/>
    </location>
</feature>
<feature type="coiled-coil region" evidence="8">
    <location>
        <begin position="336"/>
        <end position="377"/>
    </location>
</feature>
<dbReference type="CDD" id="cd15844">
    <property type="entry name" value="SNARE_syntaxin5"/>
    <property type="match status" value="1"/>
</dbReference>
<keyword evidence="7 10" id="KW-0472">Membrane</keyword>
<dbReference type="Gene3D" id="1.20.58.70">
    <property type="match status" value="1"/>
</dbReference>
<feature type="compositionally biased region" description="Low complexity" evidence="9">
    <location>
        <begin position="189"/>
        <end position="205"/>
    </location>
</feature>
<keyword evidence="4 10" id="KW-0812">Transmembrane</keyword>
<dbReference type="InterPro" id="IPR010989">
    <property type="entry name" value="SNARE"/>
</dbReference>
<dbReference type="Gene3D" id="1.20.5.110">
    <property type="match status" value="1"/>
</dbReference>
<feature type="domain" description="T-SNARE coiled-coil homology" evidence="11">
    <location>
        <begin position="312"/>
        <end position="374"/>
    </location>
</feature>
<dbReference type="GO" id="GO:0048278">
    <property type="term" value="P:vesicle docking"/>
    <property type="evidence" value="ECO:0007669"/>
    <property type="project" value="TreeGrafter"/>
</dbReference>
<feature type="region of interest" description="Disordered" evidence="9">
    <location>
        <begin position="16"/>
        <end position="36"/>
    </location>
</feature>
<feature type="transmembrane region" description="Helical" evidence="10">
    <location>
        <begin position="383"/>
        <end position="402"/>
    </location>
</feature>